<dbReference type="eggNOG" id="KOG2983">
    <property type="taxonomic scope" value="Eukaryota"/>
</dbReference>
<dbReference type="OrthoDB" id="360540at2759"/>
<feature type="compositionally biased region" description="Acidic residues" evidence="2">
    <location>
        <begin position="363"/>
        <end position="373"/>
    </location>
</feature>
<dbReference type="GeneID" id="96904081"/>
<dbReference type="GO" id="GO:0000287">
    <property type="term" value="F:magnesium ion binding"/>
    <property type="evidence" value="ECO:0007669"/>
    <property type="project" value="EnsemblFungi"/>
</dbReference>
<sequence>MVLEQDQQEEEKYTTLVDIPVTKAQVENCTFSHWHPKFKKYTPKCVIIPSLPDSFIQYLEQDGIKLPHDEKSFYTEKITPTEDNEYSDWDDEEEELEQEGKKSQDIEPLKDFPELHSRIKEIIADMGAVTPKLNWSAPRDATWILPNNTMKCNEVNEVYLLLNASNYIMHDLQHAFDGCIDDGKSATDKPLQYELILREWFDINPALEFRVFVKDKKIVGASQRDLNYYDFLNELSDQLKDLIEEFVEDIIVPQFEDDSFVVDLYIPRPFNKVFLIDINPFARKTDSLLFSWNELVHIELSGKDYELRLLTENNTGRFASKEHSENQVPRDLVDASLNPDAIRELTQKWKDLLSRQNGSGSDTESESESEDKV</sequence>
<dbReference type="AlphaFoldDB" id="G0VG34"/>
<dbReference type="PIRSF" id="PIRSF007807">
    <property type="entry name" value="Cdc123"/>
    <property type="match status" value="1"/>
</dbReference>
<keyword evidence="4" id="KW-1185">Reference proteome</keyword>
<proteinExistence type="inferred from homology"/>
<dbReference type="GO" id="GO:0005524">
    <property type="term" value="F:ATP binding"/>
    <property type="evidence" value="ECO:0007669"/>
    <property type="project" value="EnsemblFungi"/>
</dbReference>
<dbReference type="Pfam" id="PF07065">
    <property type="entry name" value="D123"/>
    <property type="match status" value="1"/>
</dbReference>
<dbReference type="InterPro" id="IPR009772">
    <property type="entry name" value="CDC123"/>
</dbReference>
<gene>
    <name evidence="3" type="primary">NCAS0E03830</name>
    <name evidence="3" type="ordered locus">NCAS_0E03830</name>
</gene>
<reference evidence="3 4" key="1">
    <citation type="journal article" date="2011" name="Proc. Natl. Acad. Sci. U.S.A.">
        <title>Evolutionary erosion of yeast sex chromosomes by mating-type switching accidents.</title>
        <authorList>
            <person name="Gordon J.L."/>
            <person name="Armisen D."/>
            <person name="Proux-Wera E."/>
            <person name="Oheigeartaigh S.S."/>
            <person name="Byrne K.P."/>
            <person name="Wolfe K.H."/>
        </authorList>
    </citation>
    <scope>NUCLEOTIDE SEQUENCE [LARGE SCALE GENOMIC DNA]</scope>
    <source>
        <strain evidence="4">ATCC 76901 / BCRC 22586 / CBS 4309 / NBRC 1992 / NRRL Y-12630</strain>
    </source>
</reference>
<dbReference type="PANTHER" id="PTHR15323">
    <property type="entry name" value="D123 PROTEIN"/>
    <property type="match status" value="1"/>
</dbReference>
<dbReference type="HOGENOM" id="CLU_034402_2_0_1"/>
<evidence type="ECO:0000313" key="3">
    <source>
        <dbReference type="EMBL" id="CCC70453.1"/>
    </source>
</evidence>
<feature type="compositionally biased region" description="Basic and acidic residues" evidence="2">
    <location>
        <begin position="98"/>
        <end position="107"/>
    </location>
</feature>
<dbReference type="STRING" id="1064592.G0VG34"/>
<feature type="compositionally biased region" description="Acidic residues" evidence="2">
    <location>
        <begin position="82"/>
        <end position="97"/>
    </location>
</feature>
<dbReference type="EMBL" id="HE576756">
    <property type="protein sequence ID" value="CCC70453.1"/>
    <property type="molecule type" value="Genomic_DNA"/>
</dbReference>
<evidence type="ECO:0000256" key="2">
    <source>
        <dbReference type="SAM" id="MobiDB-lite"/>
    </source>
</evidence>
<name>G0VG34_NAUCA</name>
<dbReference type="FunCoup" id="G0VG34">
    <property type="interactions" value="816"/>
</dbReference>
<organism evidence="3 4">
    <name type="scientific">Naumovozyma castellii</name>
    <name type="common">Yeast</name>
    <name type="synonym">Saccharomyces castellii</name>
    <dbReference type="NCBI Taxonomy" id="27288"/>
    <lineage>
        <taxon>Eukaryota</taxon>
        <taxon>Fungi</taxon>
        <taxon>Dikarya</taxon>
        <taxon>Ascomycota</taxon>
        <taxon>Saccharomycotina</taxon>
        <taxon>Saccharomycetes</taxon>
        <taxon>Saccharomycetales</taxon>
        <taxon>Saccharomycetaceae</taxon>
        <taxon>Naumovozyma</taxon>
    </lineage>
</organism>
<dbReference type="Proteomes" id="UP000001640">
    <property type="component" value="Chromosome 5"/>
</dbReference>
<dbReference type="KEGG" id="ncs:NCAS_0E03830"/>
<evidence type="ECO:0000256" key="1">
    <source>
        <dbReference type="ARBA" id="ARBA00011047"/>
    </source>
</evidence>
<accession>G0VG34</accession>
<dbReference type="GO" id="GO:0044183">
    <property type="term" value="F:protein folding chaperone"/>
    <property type="evidence" value="ECO:0007669"/>
    <property type="project" value="EnsemblFungi"/>
</dbReference>
<dbReference type="OMA" id="TFPDPNF"/>
<feature type="region of interest" description="Disordered" evidence="2">
    <location>
        <begin position="75"/>
        <end position="107"/>
    </location>
</feature>
<reference key="2">
    <citation type="submission" date="2011-08" db="EMBL/GenBank/DDBJ databases">
        <title>Genome sequence of Naumovozyma castellii.</title>
        <authorList>
            <person name="Gordon J.L."/>
            <person name="Armisen D."/>
            <person name="Proux-Wera E."/>
            <person name="OhEigeartaigh S.S."/>
            <person name="Byrne K.P."/>
            <person name="Wolfe K.H."/>
        </authorList>
    </citation>
    <scope>NUCLEOTIDE SEQUENCE</scope>
    <source>
        <strain>Type strain:CBS 4309</strain>
    </source>
</reference>
<dbReference type="GO" id="GO:1905143">
    <property type="term" value="P:eukaryotic translation initiation factor 2 complex assembly"/>
    <property type="evidence" value="ECO:0007669"/>
    <property type="project" value="EnsemblFungi"/>
</dbReference>
<evidence type="ECO:0000313" key="4">
    <source>
        <dbReference type="Proteomes" id="UP000001640"/>
    </source>
</evidence>
<feature type="region of interest" description="Disordered" evidence="2">
    <location>
        <begin position="353"/>
        <end position="373"/>
    </location>
</feature>
<dbReference type="GO" id="GO:0005737">
    <property type="term" value="C:cytoplasm"/>
    <property type="evidence" value="ECO:0007669"/>
    <property type="project" value="TreeGrafter"/>
</dbReference>
<comment type="similarity">
    <text evidence="1">Belongs to the CDC123 family.</text>
</comment>
<dbReference type="InParanoid" id="G0VG34"/>
<protein>
    <submittedName>
        <fullName evidence="3">Uncharacterized protein</fullName>
    </submittedName>
</protein>
<dbReference type="PANTHER" id="PTHR15323:SF6">
    <property type="entry name" value="CELL DIVISION CYCLE PROTEIN 123 HOMOLOG"/>
    <property type="match status" value="1"/>
</dbReference>
<dbReference type="RefSeq" id="XP_003676810.1">
    <property type="nucleotide sequence ID" value="XM_003676762.1"/>
</dbReference>